<reference evidence="1 3" key="1">
    <citation type="journal article" date="2008" name="Science">
        <title>The Physcomitrella genome reveals evolutionary insights into the conquest of land by plants.</title>
        <authorList>
            <person name="Rensing S."/>
            <person name="Lang D."/>
            <person name="Zimmer A."/>
            <person name="Terry A."/>
            <person name="Salamov A."/>
            <person name="Shapiro H."/>
            <person name="Nishiyama T."/>
            <person name="Perroud P.-F."/>
            <person name="Lindquist E."/>
            <person name="Kamisugi Y."/>
            <person name="Tanahashi T."/>
            <person name="Sakakibara K."/>
            <person name="Fujita T."/>
            <person name="Oishi K."/>
            <person name="Shin-I T."/>
            <person name="Kuroki Y."/>
            <person name="Toyoda A."/>
            <person name="Suzuki Y."/>
            <person name="Hashimoto A."/>
            <person name="Yamaguchi K."/>
            <person name="Sugano A."/>
            <person name="Kohara Y."/>
            <person name="Fujiyama A."/>
            <person name="Anterola A."/>
            <person name="Aoki S."/>
            <person name="Ashton N."/>
            <person name="Barbazuk W.B."/>
            <person name="Barker E."/>
            <person name="Bennetzen J."/>
            <person name="Bezanilla M."/>
            <person name="Blankenship R."/>
            <person name="Cho S.H."/>
            <person name="Dutcher S."/>
            <person name="Estelle M."/>
            <person name="Fawcett J.A."/>
            <person name="Gundlach H."/>
            <person name="Hanada K."/>
            <person name="Heyl A."/>
            <person name="Hicks K.A."/>
            <person name="Hugh J."/>
            <person name="Lohr M."/>
            <person name="Mayer K."/>
            <person name="Melkozernov A."/>
            <person name="Murata T."/>
            <person name="Nelson D."/>
            <person name="Pils B."/>
            <person name="Prigge M."/>
            <person name="Reiss B."/>
            <person name="Renner T."/>
            <person name="Rombauts S."/>
            <person name="Rushton P."/>
            <person name="Sanderfoot A."/>
            <person name="Schween G."/>
            <person name="Shiu S.-H."/>
            <person name="Stueber K."/>
            <person name="Theodoulou F.L."/>
            <person name="Tu H."/>
            <person name="Van de Peer Y."/>
            <person name="Verrier P.J."/>
            <person name="Waters E."/>
            <person name="Wood A."/>
            <person name="Yang L."/>
            <person name="Cove D."/>
            <person name="Cuming A."/>
            <person name="Hasebe M."/>
            <person name="Lucas S."/>
            <person name="Mishler D.B."/>
            <person name="Reski R."/>
            <person name="Grigoriev I."/>
            <person name="Quatrano R.S."/>
            <person name="Boore J.L."/>
        </authorList>
    </citation>
    <scope>NUCLEOTIDE SEQUENCE [LARGE SCALE GENOMIC DNA]</scope>
    <source>
        <strain evidence="2 3">cv. Gransden 2004</strain>
    </source>
</reference>
<name>A0A2K1JXR5_PHYPA</name>
<accession>A0A2K1JXR5</accession>
<reference evidence="2" key="3">
    <citation type="submission" date="2020-12" db="UniProtKB">
        <authorList>
            <consortium name="EnsemblPlants"/>
        </authorList>
    </citation>
    <scope>IDENTIFICATION</scope>
</reference>
<evidence type="ECO:0000313" key="2">
    <source>
        <dbReference type="EnsemblPlants" id="PAC:32900615.CDS.1"/>
    </source>
</evidence>
<keyword evidence="3" id="KW-1185">Reference proteome</keyword>
<gene>
    <name evidence="1" type="ORF">PHYPA_013443</name>
</gene>
<dbReference type="InParanoid" id="A0A2K1JXR5"/>
<organism evidence="1">
    <name type="scientific">Physcomitrium patens</name>
    <name type="common">Spreading-leaved earth moss</name>
    <name type="synonym">Physcomitrella patens</name>
    <dbReference type="NCBI Taxonomy" id="3218"/>
    <lineage>
        <taxon>Eukaryota</taxon>
        <taxon>Viridiplantae</taxon>
        <taxon>Streptophyta</taxon>
        <taxon>Embryophyta</taxon>
        <taxon>Bryophyta</taxon>
        <taxon>Bryophytina</taxon>
        <taxon>Bryopsida</taxon>
        <taxon>Funariidae</taxon>
        <taxon>Funariales</taxon>
        <taxon>Funariaceae</taxon>
        <taxon>Physcomitrium</taxon>
    </lineage>
</organism>
<evidence type="ECO:0000313" key="1">
    <source>
        <dbReference type="EMBL" id="PNR46324.1"/>
    </source>
</evidence>
<evidence type="ECO:0000313" key="3">
    <source>
        <dbReference type="Proteomes" id="UP000006727"/>
    </source>
</evidence>
<dbReference type="Gramene" id="Pp3c10_4930V3.1">
    <property type="protein sequence ID" value="PAC:32900615.CDS.1"/>
    <property type="gene ID" value="Pp3c10_4930"/>
</dbReference>
<dbReference type="Proteomes" id="UP000006727">
    <property type="component" value="Chromosome 10"/>
</dbReference>
<dbReference type="Gramene" id="Pp3c10_4930V3.2">
    <property type="protein sequence ID" value="PAC:32900616.CDS.1"/>
    <property type="gene ID" value="Pp3c10_4930"/>
</dbReference>
<dbReference type="EnsemblPlants" id="Pp3c10_4930V3.1">
    <property type="protein sequence ID" value="PAC:32900615.CDS.1"/>
    <property type="gene ID" value="Pp3c10_4930"/>
</dbReference>
<reference evidence="1 3" key="2">
    <citation type="journal article" date="2018" name="Plant J.">
        <title>The Physcomitrella patens chromosome-scale assembly reveals moss genome structure and evolution.</title>
        <authorList>
            <person name="Lang D."/>
            <person name="Ullrich K.K."/>
            <person name="Murat F."/>
            <person name="Fuchs J."/>
            <person name="Jenkins J."/>
            <person name="Haas F.B."/>
            <person name="Piednoel M."/>
            <person name="Gundlach H."/>
            <person name="Van Bel M."/>
            <person name="Meyberg R."/>
            <person name="Vives C."/>
            <person name="Morata J."/>
            <person name="Symeonidi A."/>
            <person name="Hiss M."/>
            <person name="Muchero W."/>
            <person name="Kamisugi Y."/>
            <person name="Saleh O."/>
            <person name="Blanc G."/>
            <person name="Decker E.L."/>
            <person name="van Gessel N."/>
            <person name="Grimwood J."/>
            <person name="Hayes R.D."/>
            <person name="Graham S.W."/>
            <person name="Gunter L.E."/>
            <person name="McDaniel S.F."/>
            <person name="Hoernstein S.N.W."/>
            <person name="Larsson A."/>
            <person name="Li F.W."/>
            <person name="Perroud P.F."/>
            <person name="Phillips J."/>
            <person name="Ranjan P."/>
            <person name="Rokshar D.S."/>
            <person name="Rothfels C.J."/>
            <person name="Schneider L."/>
            <person name="Shu S."/>
            <person name="Stevenson D.W."/>
            <person name="Thummler F."/>
            <person name="Tillich M."/>
            <person name="Villarreal Aguilar J.C."/>
            <person name="Widiez T."/>
            <person name="Wong G.K."/>
            <person name="Wymore A."/>
            <person name="Zhang Y."/>
            <person name="Zimmer A.D."/>
            <person name="Quatrano R.S."/>
            <person name="Mayer K.F.X."/>
            <person name="Goodstein D."/>
            <person name="Casacuberta J.M."/>
            <person name="Vandepoele K."/>
            <person name="Reski R."/>
            <person name="Cuming A.C."/>
            <person name="Tuskan G.A."/>
            <person name="Maumus F."/>
            <person name="Salse J."/>
            <person name="Schmutz J."/>
            <person name="Rensing S.A."/>
        </authorList>
    </citation>
    <scope>NUCLEOTIDE SEQUENCE [LARGE SCALE GENOMIC DNA]</scope>
    <source>
        <strain evidence="2 3">cv. Gransden 2004</strain>
    </source>
</reference>
<protein>
    <submittedName>
        <fullName evidence="1 2">Uncharacterized protein</fullName>
    </submittedName>
</protein>
<dbReference type="AlphaFoldDB" id="A0A2K1JXR5"/>
<proteinExistence type="predicted"/>
<dbReference type="EMBL" id="ABEU02000010">
    <property type="protein sequence ID" value="PNR46324.1"/>
    <property type="molecule type" value="Genomic_DNA"/>
</dbReference>
<sequence>MALISILNRVYYLRPLQNKEKLGVLGHEYKLQPTKAIIIIYKLFFPNKV</sequence>
<dbReference type="EnsemblPlants" id="Pp3c10_4930V3.2">
    <property type="protein sequence ID" value="PAC:32900616.CDS.1"/>
    <property type="gene ID" value="Pp3c10_4930"/>
</dbReference>